<dbReference type="HOGENOM" id="CLU_1902009_0_0_2"/>
<dbReference type="KEGG" id="pto:PTO1038"/>
<dbReference type="eggNOG" id="arCOG02113">
    <property type="taxonomic scope" value="Archaea"/>
</dbReference>
<dbReference type="EMBL" id="AE017261">
    <property type="protein sequence ID" value="AAT43623.1"/>
    <property type="molecule type" value="Genomic_DNA"/>
</dbReference>
<evidence type="ECO:0000313" key="1">
    <source>
        <dbReference type="EMBL" id="AAT43623.1"/>
    </source>
</evidence>
<dbReference type="GeneID" id="2845439"/>
<gene>
    <name evidence="1" type="ordered locus">PTO1038</name>
</gene>
<dbReference type="RefSeq" id="WP_011177839.1">
    <property type="nucleotide sequence ID" value="NC_005877.1"/>
</dbReference>
<accession>Q6L079</accession>
<proteinExistence type="predicted"/>
<dbReference type="OrthoDB" id="379328at2157"/>
<organism evidence="1 2">
    <name type="scientific">Picrophilus torridus (strain ATCC 700027 / DSM 9790 / JCM 10055 / NBRC 100828 / KAW 2/3)</name>
    <dbReference type="NCBI Taxonomy" id="1122961"/>
    <lineage>
        <taxon>Archaea</taxon>
        <taxon>Methanobacteriati</taxon>
        <taxon>Thermoplasmatota</taxon>
        <taxon>Thermoplasmata</taxon>
        <taxon>Thermoplasmatales</taxon>
        <taxon>Picrophilaceae</taxon>
        <taxon>Picrophilus</taxon>
    </lineage>
</organism>
<dbReference type="InParanoid" id="Q6L079"/>
<sequence>MAKPINYNVEKTNEEINNIKDLMETIRSLDESGILDLIKGISNNYKYIFDVISDQLNKPGSKNMAANIANIIYVLANIDSERLFNAARRITEIFNSMNDERYGIAELIHLINTDPDAGRAVAIILKMLSGFFK</sequence>
<name>Q6L079_PICTO</name>
<dbReference type="STRING" id="263820.PTO1038"/>
<protein>
    <recommendedName>
        <fullName evidence="3">DUF1641 domain-containing protein</fullName>
    </recommendedName>
</protein>
<dbReference type="PaxDb" id="263820-PTO1038"/>
<reference evidence="1 2" key="1">
    <citation type="journal article" date="2004" name="Proc. Natl. Acad. Sci. U.S.A.">
        <title>Genome sequence of Picrophilus torridus and its implications for life around pH 0.</title>
        <authorList>
            <person name="Futterer O."/>
            <person name="Angelov A."/>
            <person name="Liesegang H."/>
            <person name="Gottschalk G."/>
            <person name="Schleper C."/>
            <person name="Schepers B."/>
            <person name="Dock C."/>
            <person name="Antranikian G."/>
            <person name="Liebl W."/>
        </authorList>
    </citation>
    <scope>NUCLEOTIDE SEQUENCE [LARGE SCALE GENOMIC DNA]</scope>
    <source>
        <strain evidence="2">ATCC 700027 / DSM 9790 / JCM 10055 / NBRC 100828</strain>
    </source>
</reference>
<dbReference type="Proteomes" id="UP000000438">
    <property type="component" value="Chromosome"/>
</dbReference>
<dbReference type="AlphaFoldDB" id="Q6L079"/>
<evidence type="ECO:0008006" key="3">
    <source>
        <dbReference type="Google" id="ProtNLM"/>
    </source>
</evidence>
<evidence type="ECO:0000313" key="2">
    <source>
        <dbReference type="Proteomes" id="UP000000438"/>
    </source>
</evidence>